<accession>A0A420IW08</accession>
<organism evidence="2 3">
    <name type="scientific">Golovinomyces cichoracearum</name>
    <dbReference type="NCBI Taxonomy" id="62708"/>
    <lineage>
        <taxon>Eukaryota</taxon>
        <taxon>Fungi</taxon>
        <taxon>Dikarya</taxon>
        <taxon>Ascomycota</taxon>
        <taxon>Pezizomycotina</taxon>
        <taxon>Leotiomycetes</taxon>
        <taxon>Erysiphales</taxon>
        <taxon>Erysiphaceae</taxon>
        <taxon>Golovinomyces</taxon>
    </lineage>
</organism>
<feature type="compositionally biased region" description="Polar residues" evidence="1">
    <location>
        <begin position="19"/>
        <end position="29"/>
    </location>
</feature>
<comment type="caution">
    <text evidence="2">The sequence shown here is derived from an EMBL/GenBank/DDBJ whole genome shotgun (WGS) entry which is preliminary data.</text>
</comment>
<name>A0A420IW08_9PEZI</name>
<evidence type="ECO:0000313" key="2">
    <source>
        <dbReference type="EMBL" id="RKF78710.1"/>
    </source>
</evidence>
<sequence>MKLPNKPSVGAVPIDFPKVSSSNGIPDQPTQMSWAMVARNGQRNVRLDTPAGTYPSKDSPP</sequence>
<protein>
    <submittedName>
        <fullName evidence="2">Uncharacterized protein</fullName>
    </submittedName>
</protein>
<dbReference type="EMBL" id="MCBS01020895">
    <property type="protein sequence ID" value="RKF78710.1"/>
    <property type="molecule type" value="Genomic_DNA"/>
</dbReference>
<evidence type="ECO:0000256" key="1">
    <source>
        <dbReference type="SAM" id="MobiDB-lite"/>
    </source>
</evidence>
<proteinExistence type="predicted"/>
<feature type="region of interest" description="Disordered" evidence="1">
    <location>
        <begin position="41"/>
        <end position="61"/>
    </location>
</feature>
<gene>
    <name evidence="2" type="ORF">GcM1_208004</name>
</gene>
<reference evidence="2 3" key="1">
    <citation type="journal article" date="2018" name="BMC Genomics">
        <title>Comparative genome analyses reveal sequence features reflecting distinct modes of host-adaptation between dicot and monocot powdery mildew.</title>
        <authorList>
            <person name="Wu Y."/>
            <person name="Ma X."/>
            <person name="Pan Z."/>
            <person name="Kale S.D."/>
            <person name="Song Y."/>
            <person name="King H."/>
            <person name="Zhang Q."/>
            <person name="Presley C."/>
            <person name="Deng X."/>
            <person name="Wei C.I."/>
            <person name="Xiao S."/>
        </authorList>
    </citation>
    <scope>NUCLEOTIDE SEQUENCE [LARGE SCALE GENOMIC DNA]</scope>
    <source>
        <strain evidence="2">UMSG1</strain>
    </source>
</reference>
<evidence type="ECO:0000313" key="3">
    <source>
        <dbReference type="Proteomes" id="UP000285326"/>
    </source>
</evidence>
<feature type="region of interest" description="Disordered" evidence="1">
    <location>
        <begin position="1"/>
        <end position="29"/>
    </location>
</feature>
<dbReference type="AlphaFoldDB" id="A0A420IW08"/>
<dbReference type="Proteomes" id="UP000285326">
    <property type="component" value="Unassembled WGS sequence"/>
</dbReference>